<dbReference type="InterPro" id="IPR058548">
    <property type="entry name" value="MlaB-like_STAS"/>
</dbReference>
<dbReference type="InterPro" id="IPR036513">
    <property type="entry name" value="STAS_dom_sf"/>
</dbReference>
<dbReference type="InterPro" id="IPR002645">
    <property type="entry name" value="STAS_dom"/>
</dbReference>
<evidence type="ECO:0000256" key="1">
    <source>
        <dbReference type="SAM" id="MobiDB-lite"/>
    </source>
</evidence>
<dbReference type="PROSITE" id="PS50801">
    <property type="entry name" value="STAS"/>
    <property type="match status" value="1"/>
</dbReference>
<reference evidence="4" key="1">
    <citation type="journal article" date="2019" name="Int. J. Syst. Evol. Microbiol.">
        <title>The Global Catalogue of Microorganisms (GCM) 10K type strain sequencing project: providing services to taxonomists for standard genome sequencing and annotation.</title>
        <authorList>
            <consortium name="The Broad Institute Genomics Platform"/>
            <consortium name="The Broad Institute Genome Sequencing Center for Infectious Disease"/>
            <person name="Wu L."/>
            <person name="Ma J."/>
        </authorList>
    </citation>
    <scope>NUCLEOTIDE SEQUENCE [LARGE SCALE GENOMIC DNA]</scope>
    <source>
        <strain evidence="4">JCM 9091</strain>
    </source>
</reference>
<proteinExistence type="predicted"/>
<feature type="domain" description="STAS" evidence="2">
    <location>
        <begin position="31"/>
        <end position="121"/>
    </location>
</feature>
<keyword evidence="4" id="KW-1185">Reference proteome</keyword>
<dbReference type="Gene3D" id="3.30.750.24">
    <property type="entry name" value="STAS domain"/>
    <property type="match status" value="1"/>
</dbReference>
<comment type="caution">
    <text evidence="3">The sequence shown here is derived from an EMBL/GenBank/DDBJ whole genome shotgun (WGS) entry which is preliminary data.</text>
</comment>
<sequence length="148" mass="15403">MAERTHPGPESPEGTSGTGRSRSPRRPPPGLTVETHEAGDRVAAVVSGQVDLDTEQTLHGALRDALRRSVSGVDLDLGAVDFCDCSGLNVLLCVRRRALEDGKVLALGATAPAVRRLLALTETGSLFGPAEAAARSAPRGRRDADDGV</sequence>
<name>A0ABP6L466_9ACTN</name>
<protein>
    <recommendedName>
        <fullName evidence="2">STAS domain-containing protein</fullName>
    </recommendedName>
</protein>
<evidence type="ECO:0000313" key="3">
    <source>
        <dbReference type="EMBL" id="GAA3029428.1"/>
    </source>
</evidence>
<evidence type="ECO:0000313" key="4">
    <source>
        <dbReference type="Proteomes" id="UP001501532"/>
    </source>
</evidence>
<accession>A0ABP6L466</accession>
<feature type="compositionally biased region" description="Low complexity" evidence="1">
    <location>
        <begin position="11"/>
        <end position="21"/>
    </location>
</feature>
<dbReference type="PANTHER" id="PTHR33495:SF2">
    <property type="entry name" value="ANTI-SIGMA FACTOR ANTAGONIST TM_1081-RELATED"/>
    <property type="match status" value="1"/>
</dbReference>
<organism evidence="3 4">
    <name type="scientific">Streptomyces glomeratus</name>
    <dbReference type="NCBI Taxonomy" id="284452"/>
    <lineage>
        <taxon>Bacteria</taxon>
        <taxon>Bacillati</taxon>
        <taxon>Actinomycetota</taxon>
        <taxon>Actinomycetes</taxon>
        <taxon>Kitasatosporales</taxon>
        <taxon>Streptomycetaceae</taxon>
        <taxon>Streptomyces</taxon>
    </lineage>
</organism>
<gene>
    <name evidence="3" type="ORF">GCM10010448_09270</name>
</gene>
<dbReference type="PANTHER" id="PTHR33495">
    <property type="entry name" value="ANTI-SIGMA FACTOR ANTAGONIST TM_1081-RELATED-RELATED"/>
    <property type="match status" value="1"/>
</dbReference>
<dbReference type="SUPFAM" id="SSF52091">
    <property type="entry name" value="SpoIIaa-like"/>
    <property type="match status" value="1"/>
</dbReference>
<dbReference type="Proteomes" id="UP001501532">
    <property type="component" value="Unassembled WGS sequence"/>
</dbReference>
<dbReference type="CDD" id="cd07043">
    <property type="entry name" value="STAS_anti-anti-sigma_factors"/>
    <property type="match status" value="1"/>
</dbReference>
<dbReference type="Pfam" id="PF13466">
    <property type="entry name" value="STAS_2"/>
    <property type="match status" value="1"/>
</dbReference>
<feature type="region of interest" description="Disordered" evidence="1">
    <location>
        <begin position="1"/>
        <end position="37"/>
    </location>
</feature>
<dbReference type="EMBL" id="BAAAUF010000008">
    <property type="protein sequence ID" value="GAA3029428.1"/>
    <property type="molecule type" value="Genomic_DNA"/>
</dbReference>
<evidence type="ECO:0000259" key="2">
    <source>
        <dbReference type="PROSITE" id="PS50801"/>
    </source>
</evidence>